<keyword evidence="2" id="KW-1185">Reference proteome</keyword>
<sequence length="133" mass="15064">MYKPPKSLKEMTRMAVKSKTQLIPVVWNYVRTQLSVLDVCRLHSRLSGLSLSDSICGHRHKQSSPKLSIYVKHDPAMLLLIFLDRNLTEYQNQKGKQTAASMKCLKMVATALANCSVCQRYFPDPAVYSSTDI</sequence>
<comment type="caution">
    <text evidence="1">The sequence shown here is derived from an EMBL/GenBank/DDBJ whole genome shotgun (WGS) entry which is preliminary data.</text>
</comment>
<organism evidence="1 2">
    <name type="scientific">Batillaria attramentaria</name>
    <dbReference type="NCBI Taxonomy" id="370345"/>
    <lineage>
        <taxon>Eukaryota</taxon>
        <taxon>Metazoa</taxon>
        <taxon>Spiralia</taxon>
        <taxon>Lophotrochozoa</taxon>
        <taxon>Mollusca</taxon>
        <taxon>Gastropoda</taxon>
        <taxon>Caenogastropoda</taxon>
        <taxon>Sorbeoconcha</taxon>
        <taxon>Cerithioidea</taxon>
        <taxon>Batillariidae</taxon>
        <taxon>Batillaria</taxon>
    </lineage>
</organism>
<gene>
    <name evidence="1" type="ORF">BaRGS_00040043</name>
</gene>
<protein>
    <submittedName>
        <fullName evidence="1">Uncharacterized protein</fullName>
    </submittedName>
</protein>
<dbReference type="AlphaFoldDB" id="A0ABD0J1C7"/>
<proteinExistence type="predicted"/>
<reference evidence="1 2" key="1">
    <citation type="journal article" date="2023" name="Sci. Data">
        <title>Genome assembly of the Korean intertidal mud-creeper Batillaria attramentaria.</title>
        <authorList>
            <person name="Patra A.K."/>
            <person name="Ho P.T."/>
            <person name="Jun S."/>
            <person name="Lee S.J."/>
            <person name="Kim Y."/>
            <person name="Won Y.J."/>
        </authorList>
    </citation>
    <scope>NUCLEOTIDE SEQUENCE [LARGE SCALE GENOMIC DNA]</scope>
    <source>
        <strain evidence="1">Wonlab-2016</strain>
    </source>
</reference>
<dbReference type="EMBL" id="JACVVK020000753">
    <property type="protein sequence ID" value="KAK7449154.1"/>
    <property type="molecule type" value="Genomic_DNA"/>
</dbReference>
<accession>A0ABD0J1C7</accession>
<evidence type="ECO:0000313" key="2">
    <source>
        <dbReference type="Proteomes" id="UP001519460"/>
    </source>
</evidence>
<name>A0ABD0J1C7_9CAEN</name>
<dbReference type="Proteomes" id="UP001519460">
    <property type="component" value="Unassembled WGS sequence"/>
</dbReference>
<evidence type="ECO:0000313" key="1">
    <source>
        <dbReference type="EMBL" id="KAK7449154.1"/>
    </source>
</evidence>